<proteinExistence type="predicted"/>
<protein>
    <submittedName>
        <fullName evidence="2">Uncharacterized protein</fullName>
    </submittedName>
</protein>
<dbReference type="RefSeq" id="WP_316857685.1">
    <property type="nucleotide sequence ID" value="NZ_CAUDKO010000017.1"/>
</dbReference>
<dbReference type="EMBL" id="CAUDLI010000017">
    <property type="protein sequence ID" value="CAJ0904688.1"/>
    <property type="molecule type" value="Genomic_DNA"/>
</dbReference>
<comment type="caution">
    <text evidence="2">The sequence shown here is derived from an EMBL/GenBank/DDBJ whole genome shotgun (WGS) entry which is preliminary data.</text>
</comment>
<evidence type="ECO:0000313" key="5">
    <source>
        <dbReference type="Proteomes" id="UP001190491"/>
    </source>
</evidence>
<evidence type="ECO:0000313" key="3">
    <source>
        <dbReference type="EMBL" id="CAJ0904688.1"/>
    </source>
</evidence>
<accession>A0AAD2C408</accession>
<evidence type="ECO:0000313" key="4">
    <source>
        <dbReference type="Proteomes" id="UP001189792"/>
    </source>
</evidence>
<evidence type="ECO:0000313" key="2">
    <source>
        <dbReference type="EMBL" id="CAJ0896632.1"/>
    </source>
</evidence>
<reference evidence="2 4" key="1">
    <citation type="submission" date="2023-07" db="EMBL/GenBank/DDBJ databases">
        <authorList>
            <person name="Peeters C."/>
        </authorList>
    </citation>
    <scope>NUCLEOTIDE SEQUENCE</scope>
    <source>
        <strain evidence="3 4">LMG 32965</strain>
        <strain evidence="2">R-77567</strain>
    </source>
</reference>
<dbReference type="Proteomes" id="UP001189792">
    <property type="component" value="Unassembled WGS sequence"/>
</dbReference>
<keyword evidence="4" id="KW-1185">Reference proteome</keyword>
<gene>
    <name evidence="3" type="ORF">R77564_05151</name>
    <name evidence="2" type="ORF">R77567_04744</name>
</gene>
<dbReference type="AlphaFoldDB" id="A0AAD2C408"/>
<feature type="signal peptide" evidence="1">
    <location>
        <begin position="1"/>
        <end position="22"/>
    </location>
</feature>
<name>A0AAD2C408_9RALS</name>
<evidence type="ECO:0000256" key="1">
    <source>
        <dbReference type="SAM" id="SignalP"/>
    </source>
</evidence>
<dbReference type="EMBL" id="CAUDKO010000017">
    <property type="protein sequence ID" value="CAJ0896632.1"/>
    <property type="molecule type" value="Genomic_DNA"/>
</dbReference>
<feature type="chain" id="PRO_5042036146" evidence="1">
    <location>
        <begin position="23"/>
        <end position="167"/>
    </location>
</feature>
<organism evidence="2 5">
    <name type="scientific">Ralstonia flatus</name>
    <dbReference type="NCBI Taxonomy" id="3058601"/>
    <lineage>
        <taxon>Bacteria</taxon>
        <taxon>Pseudomonadati</taxon>
        <taxon>Pseudomonadota</taxon>
        <taxon>Betaproteobacteria</taxon>
        <taxon>Burkholderiales</taxon>
        <taxon>Burkholderiaceae</taxon>
        <taxon>Ralstonia</taxon>
    </lineage>
</organism>
<sequence>MKRLRWLFVCALWSLASTSAHALTPAAALSHVSDVGAKQAVLDYYETPQWDHVVRGIASGDSDWLKVYTALREAADAGAGEDLGDAIYDAVPKRPFNVLPLLAESTGRSARQLCTFTFESKLPEGGIGAYLDRLDRALAQALNGEQRRMAAACREGIKATRWQFEAP</sequence>
<keyword evidence="1" id="KW-0732">Signal</keyword>
<dbReference type="Proteomes" id="UP001190491">
    <property type="component" value="Unassembled WGS sequence"/>
</dbReference>